<feature type="signal peptide" evidence="1">
    <location>
        <begin position="1"/>
        <end position="43"/>
    </location>
</feature>
<dbReference type="EMBL" id="JAGINY010000001">
    <property type="protein sequence ID" value="MBP2332669.1"/>
    <property type="molecule type" value="Genomic_DNA"/>
</dbReference>
<reference evidence="2 3" key="1">
    <citation type="submission" date="2021-03" db="EMBL/GenBank/DDBJ databases">
        <title>Sequencing the genomes of 1000 actinobacteria strains.</title>
        <authorList>
            <person name="Klenk H.-P."/>
        </authorList>
    </citation>
    <scope>NUCLEOTIDE SEQUENCE [LARGE SCALE GENOMIC DNA]</scope>
    <source>
        <strain evidence="2 3">DSM 44506</strain>
    </source>
</reference>
<dbReference type="RefSeq" id="WP_209653115.1">
    <property type="nucleotide sequence ID" value="NZ_CP047357.1"/>
</dbReference>
<dbReference type="GO" id="GO:0016787">
    <property type="term" value="F:hydrolase activity"/>
    <property type="evidence" value="ECO:0007669"/>
    <property type="project" value="UniProtKB-KW"/>
</dbReference>
<dbReference type="Proteomes" id="UP001519305">
    <property type="component" value="Unassembled WGS sequence"/>
</dbReference>
<dbReference type="PIRSF" id="PIRSF029171">
    <property type="entry name" value="Esterase_LipA"/>
    <property type="match status" value="1"/>
</dbReference>
<dbReference type="Gene3D" id="1.10.260.130">
    <property type="match status" value="1"/>
</dbReference>
<gene>
    <name evidence="2" type="ORF">JOF33_001368</name>
</gene>
<dbReference type="PANTHER" id="PTHR34853:SF1">
    <property type="entry name" value="LIPASE 5"/>
    <property type="match status" value="1"/>
</dbReference>
<sequence>MSSSFRRRSLGRRFGQSSRSVAFASLTAAAMCASLLAAPHATAQDVPAPSLGSLDMSPDFTGANAFYMPPEQLPGAPGQLIRSEPMDLNVTLPNVDGPWPGKAERFMYTSLNSRDEIVAVTGFAMDPIAEWTGEGARPTVVIGSGTIGQGDQCAPSRLASGMLGLDVEQPSMGINYELMFANILLRDGVRVVMTDYIGLGTPGVHTYMNRVDQGHAMLDAARVVPALTGEHSPVGFWGYSQGGGAAAAAAELAESYAPELDVKGTYAGAPPADLEVVAGAVDRNIIVGVLGYTINGLLEAHPEIRGEIDAITNDKGREVVEKTRTQCIVDSVVSFGVMGTTHPNPTGELTQDGRSIQEHIRTNPTLKALVDRQLIGTLKPNAPVLVVNNVNDDAIPHDQAEALAQRWADMGADVEFRSMPLPSVLPRFSIGHLGPMPVGFVDAKDWLIGQFNGVDVPASSSADASSGSI</sequence>
<evidence type="ECO:0000313" key="2">
    <source>
        <dbReference type="EMBL" id="MBP2332669.1"/>
    </source>
</evidence>
<protein>
    <submittedName>
        <fullName evidence="2">Dienelactone hydrolase</fullName>
    </submittedName>
</protein>
<evidence type="ECO:0000313" key="3">
    <source>
        <dbReference type="Proteomes" id="UP001519305"/>
    </source>
</evidence>
<dbReference type="PANTHER" id="PTHR34853">
    <property type="match status" value="1"/>
</dbReference>
<organism evidence="2 3">
    <name type="scientific">Corynebacterium freneyi</name>
    <dbReference type="NCBI Taxonomy" id="134034"/>
    <lineage>
        <taxon>Bacteria</taxon>
        <taxon>Bacillati</taxon>
        <taxon>Actinomycetota</taxon>
        <taxon>Actinomycetes</taxon>
        <taxon>Mycobacteriales</taxon>
        <taxon>Corynebacteriaceae</taxon>
        <taxon>Corynebacterium</taxon>
    </lineage>
</organism>
<keyword evidence="3" id="KW-1185">Reference proteome</keyword>
<feature type="chain" id="PRO_5045284782" evidence="1">
    <location>
        <begin position="44"/>
        <end position="469"/>
    </location>
</feature>
<dbReference type="Gene3D" id="3.40.50.1820">
    <property type="entry name" value="alpha/beta hydrolase"/>
    <property type="match status" value="1"/>
</dbReference>
<comment type="caution">
    <text evidence="2">The sequence shown here is derived from an EMBL/GenBank/DDBJ whole genome shotgun (WGS) entry which is preliminary data.</text>
</comment>
<dbReference type="InterPro" id="IPR029058">
    <property type="entry name" value="AB_hydrolase_fold"/>
</dbReference>
<accession>A0ABS4U7N0</accession>
<name>A0ABS4U7N0_9CORY</name>
<dbReference type="Pfam" id="PF03583">
    <property type="entry name" value="LIP"/>
    <property type="match status" value="1"/>
</dbReference>
<dbReference type="InterPro" id="IPR005152">
    <property type="entry name" value="Lipase_secreted"/>
</dbReference>
<keyword evidence="2" id="KW-0378">Hydrolase</keyword>
<proteinExistence type="predicted"/>
<evidence type="ECO:0000256" key="1">
    <source>
        <dbReference type="SAM" id="SignalP"/>
    </source>
</evidence>
<dbReference type="SUPFAM" id="SSF53474">
    <property type="entry name" value="alpha/beta-Hydrolases"/>
    <property type="match status" value="1"/>
</dbReference>
<keyword evidence="1" id="KW-0732">Signal</keyword>